<feature type="region of interest" description="Disordered" evidence="1">
    <location>
        <begin position="473"/>
        <end position="655"/>
    </location>
</feature>
<dbReference type="Proteomes" id="UP000281474">
    <property type="component" value="Unassembled WGS sequence"/>
</dbReference>
<proteinExistence type="predicted"/>
<keyword evidence="2" id="KW-0472">Membrane</keyword>
<sequence length="884" mass="92533">MATANVSTSVWDGVFTSAATGAGFGMLGGPVGSFAGAVTGGGGHLLTNVLHKYACEQVNPKYQPAAKFVTGTVVSTAFMAGSGQYFRPAVGVIGNLASAGASKAGSAIMTKVGDYGCNYLKMDKNSWGRTGVNLVCSMAGGYAGAKVAGWAMGEPTAPKGKQSTREAPEGSGEQETSSTSESSATEQQQMTQNSSSNENLEPTTTEPVIEPTPTTSEVPTSPTTESPQPSVSPTSTPEPEFYDCVDNIYTINGDSFVPEQPEGIATAVRQAQCVPLVEAGHSQFTEPLNSDSEFARGYRIVNCSASTCPEHQGIILDNTLPRIPFAIDDLSVPLCDRPVTGCMPKLESVTSASSQSQTASASASVSVPLESPAADTSSQAPQPPVTPTPEPEFYDCLDNMVCKFAPGDETAYQVVPKQQEGVATLIESKPCFPFVECARIPPDRQQRIGQTDFCFYEQTRYVDCSQNTFPGKQGILEDSNSTLLPDGSDCQSPNLECVAPPDPTSSFKSASDTPTPKSQTNNVPLESPDLTTVDPTNTDPGSASQTDDAQDSATDSVPPESPVPPAQATSSDKSNVDSTTAQSKTASQTPPIQSESPIPPVNSESPKPDPTTGQPTASSQLPSMETESQIPLDSTDAQKPSSGKFAVDSTTGQPSVKPTFQLDFPEGLQAQHYIIIGASAVAVLIVGVVTVVTIGTICIIKKRNKDGSVDITAGRQKPGTNEIIELTPTEMEDSDVQATLQRYRTMEELPEPQTQSKPTALGHRRTPSQAAPTQSASLAKPQNRAGERRTDYPVAASTQPKPATLSVPETKPSAAAGVLPQPSQLPSTGQSHQPVKALVTAPKTEYPIGASARPKPASAAGIQRGSNSSLLKEYDLVDPSETEV</sequence>
<evidence type="ECO:0000313" key="3">
    <source>
        <dbReference type="EMBL" id="RLV58597.1"/>
    </source>
</evidence>
<reference evidence="3 4" key="1">
    <citation type="submission" date="2018-09" db="EMBL/GenBank/DDBJ databases">
        <title>Phylogeny of the Shewanellaceae, and recommendation for two new genera, Pseudoshewanella and Parashewanella.</title>
        <authorList>
            <person name="Wang G."/>
        </authorList>
    </citation>
    <scope>NUCLEOTIDE SEQUENCE [LARGE SCALE GENOMIC DNA]</scope>
    <source>
        <strain evidence="3 4">C51</strain>
    </source>
</reference>
<dbReference type="EMBL" id="QZEI01000063">
    <property type="protein sequence ID" value="RLV58597.1"/>
    <property type="molecule type" value="Genomic_DNA"/>
</dbReference>
<feature type="transmembrane region" description="Helical" evidence="2">
    <location>
        <begin position="673"/>
        <end position="700"/>
    </location>
</feature>
<name>A0A3L8PT40_9GAMM</name>
<accession>A0A3L8PT40</accession>
<feature type="region of interest" description="Disordered" evidence="1">
    <location>
        <begin position="153"/>
        <end position="241"/>
    </location>
</feature>
<feature type="compositionally biased region" description="Polar residues" evidence="1">
    <location>
        <begin position="567"/>
        <end position="577"/>
    </location>
</feature>
<protein>
    <submittedName>
        <fullName evidence="3">Uncharacterized protein</fullName>
    </submittedName>
</protein>
<feature type="compositionally biased region" description="Polar residues" evidence="1">
    <location>
        <begin position="478"/>
        <end position="494"/>
    </location>
</feature>
<feature type="region of interest" description="Disordered" evidence="1">
    <location>
        <begin position="747"/>
        <end position="834"/>
    </location>
</feature>
<keyword evidence="2" id="KW-1133">Transmembrane helix</keyword>
<keyword evidence="2" id="KW-0812">Transmembrane</keyword>
<keyword evidence="4" id="KW-1185">Reference proteome</keyword>
<feature type="compositionally biased region" description="Low complexity" evidence="1">
    <location>
        <begin position="169"/>
        <end position="192"/>
    </location>
</feature>
<feature type="compositionally biased region" description="Polar residues" evidence="1">
    <location>
        <begin position="821"/>
        <end position="833"/>
    </location>
</feature>
<dbReference type="RefSeq" id="WP_121840072.1">
    <property type="nucleotide sequence ID" value="NZ_ML014812.1"/>
</dbReference>
<feature type="region of interest" description="Disordered" evidence="1">
    <location>
        <begin position="350"/>
        <end position="390"/>
    </location>
</feature>
<gene>
    <name evidence="3" type="ORF">D5018_16380</name>
</gene>
<dbReference type="AlphaFoldDB" id="A0A3L8PT40"/>
<evidence type="ECO:0000313" key="4">
    <source>
        <dbReference type="Proteomes" id="UP000281474"/>
    </source>
</evidence>
<feature type="compositionally biased region" description="Pro residues" evidence="1">
    <location>
        <begin position="381"/>
        <end position="390"/>
    </location>
</feature>
<organism evidence="3 4">
    <name type="scientific">Parashewanella curva</name>
    <dbReference type="NCBI Taxonomy" id="2338552"/>
    <lineage>
        <taxon>Bacteria</taxon>
        <taxon>Pseudomonadati</taxon>
        <taxon>Pseudomonadota</taxon>
        <taxon>Gammaproteobacteria</taxon>
        <taxon>Alteromonadales</taxon>
        <taxon>Shewanellaceae</taxon>
        <taxon>Parashewanella</taxon>
    </lineage>
</organism>
<feature type="compositionally biased region" description="Polar residues" evidence="1">
    <location>
        <begin position="504"/>
        <end position="555"/>
    </location>
</feature>
<feature type="compositionally biased region" description="Polar residues" evidence="1">
    <location>
        <begin position="611"/>
        <end position="641"/>
    </location>
</feature>
<feature type="compositionally biased region" description="Low complexity" evidence="1">
    <location>
        <begin position="578"/>
        <end position="589"/>
    </location>
</feature>
<comment type="caution">
    <text evidence="3">The sequence shown here is derived from an EMBL/GenBank/DDBJ whole genome shotgun (WGS) entry which is preliminary data.</text>
</comment>
<feature type="compositionally biased region" description="Low complexity" evidence="1">
    <location>
        <begin position="201"/>
        <end position="239"/>
    </location>
</feature>
<feature type="compositionally biased region" description="Low complexity" evidence="1">
    <location>
        <begin position="350"/>
        <end position="374"/>
    </location>
</feature>
<evidence type="ECO:0000256" key="2">
    <source>
        <dbReference type="SAM" id="Phobius"/>
    </source>
</evidence>
<evidence type="ECO:0000256" key="1">
    <source>
        <dbReference type="SAM" id="MobiDB-lite"/>
    </source>
</evidence>
<feature type="compositionally biased region" description="Polar residues" evidence="1">
    <location>
        <begin position="767"/>
        <end position="777"/>
    </location>
</feature>
<feature type="region of interest" description="Disordered" evidence="1">
    <location>
        <begin position="847"/>
        <end position="884"/>
    </location>
</feature>